<reference evidence="2 3" key="1">
    <citation type="submission" date="2016-04" db="EMBL/GenBank/DDBJ databases">
        <title>A degradative enzymes factory behind the ericoid mycorrhizal symbiosis.</title>
        <authorList>
            <consortium name="DOE Joint Genome Institute"/>
            <person name="Martino E."/>
            <person name="Morin E."/>
            <person name="Grelet G."/>
            <person name="Kuo A."/>
            <person name="Kohler A."/>
            <person name="Daghino S."/>
            <person name="Barry K."/>
            <person name="Choi C."/>
            <person name="Cichocki N."/>
            <person name="Clum A."/>
            <person name="Copeland A."/>
            <person name="Hainaut M."/>
            <person name="Haridas S."/>
            <person name="Labutti K."/>
            <person name="Lindquist E."/>
            <person name="Lipzen A."/>
            <person name="Khouja H.-R."/>
            <person name="Murat C."/>
            <person name="Ohm R."/>
            <person name="Olson A."/>
            <person name="Spatafora J."/>
            <person name="Veneault-Fourrey C."/>
            <person name="Henrissat B."/>
            <person name="Grigoriev I."/>
            <person name="Martin F."/>
            <person name="Perotto S."/>
        </authorList>
    </citation>
    <scope>NUCLEOTIDE SEQUENCE [LARGE SCALE GENOMIC DNA]</scope>
    <source>
        <strain evidence="2 3">F</strain>
    </source>
</reference>
<dbReference type="AlphaFoldDB" id="A0A2J6QW37"/>
<organism evidence="2 3">
    <name type="scientific">Hyaloscypha variabilis (strain UAMH 11265 / GT02V1 / F)</name>
    <name type="common">Meliniomyces variabilis</name>
    <dbReference type="NCBI Taxonomy" id="1149755"/>
    <lineage>
        <taxon>Eukaryota</taxon>
        <taxon>Fungi</taxon>
        <taxon>Dikarya</taxon>
        <taxon>Ascomycota</taxon>
        <taxon>Pezizomycotina</taxon>
        <taxon>Leotiomycetes</taxon>
        <taxon>Helotiales</taxon>
        <taxon>Hyaloscyphaceae</taxon>
        <taxon>Hyaloscypha</taxon>
        <taxon>Hyaloscypha variabilis</taxon>
    </lineage>
</organism>
<keyword evidence="3" id="KW-1185">Reference proteome</keyword>
<dbReference type="EMBL" id="KZ613967">
    <property type="protein sequence ID" value="PMD30472.1"/>
    <property type="molecule type" value="Genomic_DNA"/>
</dbReference>
<evidence type="ECO:0000313" key="3">
    <source>
        <dbReference type="Proteomes" id="UP000235786"/>
    </source>
</evidence>
<name>A0A2J6QW37_HYAVF</name>
<sequence length="138" mass="14651">MAVSNSPRISPTLNGLPAAGKQNQSPWASKLGQPFLKTVSRMLKPQADLPSTARLSHTAQHVGPALNCRSLLVHLPTGWDSPYFSERCSWTACSDTQSGLDPTGSAGAREASGVPSRETWLCFSSTGSLDITRGIAKQ</sequence>
<feature type="compositionally biased region" description="Polar residues" evidence="1">
    <location>
        <begin position="1"/>
        <end position="13"/>
    </location>
</feature>
<evidence type="ECO:0000313" key="2">
    <source>
        <dbReference type="EMBL" id="PMD30472.1"/>
    </source>
</evidence>
<feature type="region of interest" description="Disordered" evidence="1">
    <location>
        <begin position="1"/>
        <end position="27"/>
    </location>
</feature>
<protein>
    <submittedName>
        <fullName evidence="2">Uncharacterized protein</fullName>
    </submittedName>
</protein>
<proteinExistence type="predicted"/>
<evidence type="ECO:0000256" key="1">
    <source>
        <dbReference type="SAM" id="MobiDB-lite"/>
    </source>
</evidence>
<dbReference type="Proteomes" id="UP000235786">
    <property type="component" value="Unassembled WGS sequence"/>
</dbReference>
<accession>A0A2J6QW37</accession>
<gene>
    <name evidence="2" type="ORF">L207DRAFT_227428</name>
</gene>